<evidence type="ECO:0000256" key="5">
    <source>
        <dbReference type="ARBA" id="ARBA00022989"/>
    </source>
</evidence>
<dbReference type="AlphaFoldDB" id="A0A0R1LSW9"/>
<keyword evidence="9" id="KW-0012">Acyltransferase</keyword>
<evidence type="ECO:0000256" key="1">
    <source>
        <dbReference type="ARBA" id="ARBA00004651"/>
    </source>
</evidence>
<feature type="transmembrane region" description="Helical" evidence="7">
    <location>
        <begin position="279"/>
        <end position="300"/>
    </location>
</feature>
<protein>
    <submittedName>
        <fullName evidence="9">Acyltransferase</fullName>
    </submittedName>
</protein>
<dbReference type="GO" id="GO:0009246">
    <property type="term" value="P:enterobacterial common antigen biosynthetic process"/>
    <property type="evidence" value="ECO:0007669"/>
    <property type="project" value="TreeGrafter"/>
</dbReference>
<dbReference type="Pfam" id="PF01757">
    <property type="entry name" value="Acyl_transf_3"/>
    <property type="match status" value="1"/>
</dbReference>
<feature type="transmembrane region" description="Helical" evidence="7">
    <location>
        <begin position="102"/>
        <end position="121"/>
    </location>
</feature>
<dbReference type="PANTHER" id="PTHR40074">
    <property type="entry name" value="O-ACETYLTRANSFERASE WECH"/>
    <property type="match status" value="1"/>
</dbReference>
<dbReference type="STRING" id="1423776.FD04_GL000522"/>
<dbReference type="GO" id="GO:0005886">
    <property type="term" value="C:plasma membrane"/>
    <property type="evidence" value="ECO:0007669"/>
    <property type="project" value="UniProtKB-SubCell"/>
</dbReference>
<feature type="transmembrane region" description="Helical" evidence="7">
    <location>
        <begin position="240"/>
        <end position="259"/>
    </location>
</feature>
<evidence type="ECO:0000256" key="2">
    <source>
        <dbReference type="ARBA" id="ARBA00007400"/>
    </source>
</evidence>
<feature type="transmembrane region" description="Helical" evidence="7">
    <location>
        <begin position="171"/>
        <end position="191"/>
    </location>
</feature>
<keyword evidence="3" id="KW-1003">Cell membrane</keyword>
<feature type="transmembrane region" description="Helical" evidence="7">
    <location>
        <begin position="312"/>
        <end position="334"/>
    </location>
</feature>
<dbReference type="OrthoDB" id="65129at2"/>
<keyword evidence="5 7" id="KW-1133">Transmembrane helix</keyword>
<evidence type="ECO:0000259" key="8">
    <source>
        <dbReference type="Pfam" id="PF01757"/>
    </source>
</evidence>
<keyword evidence="4 7" id="KW-0812">Transmembrane</keyword>
<evidence type="ECO:0000313" key="10">
    <source>
        <dbReference type="Proteomes" id="UP000051160"/>
    </source>
</evidence>
<feature type="transmembrane region" description="Helical" evidence="7">
    <location>
        <begin position="211"/>
        <end position="228"/>
    </location>
</feature>
<feature type="transmembrane region" description="Helical" evidence="7">
    <location>
        <begin position="60"/>
        <end position="81"/>
    </location>
</feature>
<keyword evidence="9" id="KW-0808">Transferase</keyword>
<reference evidence="9 10" key="1">
    <citation type="journal article" date="2015" name="Genome Announc.">
        <title>Expanding the biotechnology potential of lactobacilli through comparative genomics of 213 strains and associated genera.</title>
        <authorList>
            <person name="Sun Z."/>
            <person name="Harris H.M."/>
            <person name="McCann A."/>
            <person name="Guo C."/>
            <person name="Argimon S."/>
            <person name="Zhang W."/>
            <person name="Yang X."/>
            <person name="Jeffery I.B."/>
            <person name="Cooney J.C."/>
            <person name="Kagawa T.F."/>
            <person name="Liu W."/>
            <person name="Song Y."/>
            <person name="Salvetti E."/>
            <person name="Wrobel A."/>
            <person name="Rasinkangas P."/>
            <person name="Parkhill J."/>
            <person name="Rea M.C."/>
            <person name="O'Sullivan O."/>
            <person name="Ritari J."/>
            <person name="Douillard F.P."/>
            <person name="Paul Ross R."/>
            <person name="Yang R."/>
            <person name="Briner A.E."/>
            <person name="Felis G.E."/>
            <person name="de Vos W.M."/>
            <person name="Barrangou R."/>
            <person name="Klaenhammer T.R."/>
            <person name="Caufield P.W."/>
            <person name="Cui Y."/>
            <person name="Zhang H."/>
            <person name="O'Toole P.W."/>
        </authorList>
    </citation>
    <scope>NUCLEOTIDE SEQUENCE [LARGE SCALE GENOMIC DNA]</scope>
    <source>
        <strain evidence="9 10">DSM 19909</strain>
    </source>
</reference>
<name>A0A0R1LSW9_9LACO</name>
<evidence type="ECO:0000256" key="7">
    <source>
        <dbReference type="SAM" id="Phobius"/>
    </source>
</evidence>
<feature type="transmembrane region" description="Helical" evidence="7">
    <location>
        <begin position="346"/>
        <end position="371"/>
    </location>
</feature>
<feature type="transmembrane region" description="Helical" evidence="7">
    <location>
        <begin position="141"/>
        <end position="159"/>
    </location>
</feature>
<comment type="subcellular location">
    <subcellularLocation>
        <location evidence="1">Cell membrane</location>
        <topology evidence="1">Multi-pass membrane protein</topology>
    </subcellularLocation>
</comment>
<evidence type="ECO:0000256" key="3">
    <source>
        <dbReference type="ARBA" id="ARBA00022475"/>
    </source>
</evidence>
<evidence type="ECO:0000313" key="9">
    <source>
        <dbReference type="EMBL" id="KRK98781.1"/>
    </source>
</evidence>
<keyword evidence="10" id="KW-1185">Reference proteome</keyword>
<accession>A0A0R1LSW9</accession>
<comment type="similarity">
    <text evidence="2">Belongs to the acyltransferase 3 family.</text>
</comment>
<organism evidence="9 10">
    <name type="scientific">Secundilactobacillus odoratitofui DSM 19909 = JCM 15043</name>
    <dbReference type="NCBI Taxonomy" id="1423776"/>
    <lineage>
        <taxon>Bacteria</taxon>
        <taxon>Bacillati</taxon>
        <taxon>Bacillota</taxon>
        <taxon>Bacilli</taxon>
        <taxon>Lactobacillales</taxon>
        <taxon>Lactobacillaceae</taxon>
        <taxon>Secundilactobacillus</taxon>
    </lineage>
</organism>
<dbReference type="EMBL" id="AZEE01000027">
    <property type="protein sequence ID" value="KRK98781.1"/>
    <property type="molecule type" value="Genomic_DNA"/>
</dbReference>
<dbReference type="GO" id="GO:0016413">
    <property type="term" value="F:O-acetyltransferase activity"/>
    <property type="evidence" value="ECO:0007669"/>
    <property type="project" value="TreeGrafter"/>
</dbReference>
<gene>
    <name evidence="9" type="ORF">FD04_GL000522</name>
</gene>
<feature type="domain" description="Acyltransferase 3" evidence="8">
    <location>
        <begin position="17"/>
        <end position="369"/>
    </location>
</feature>
<proteinExistence type="inferred from homology"/>
<dbReference type="Proteomes" id="UP000051160">
    <property type="component" value="Unassembled WGS sequence"/>
</dbReference>
<dbReference type="PANTHER" id="PTHR40074:SF2">
    <property type="entry name" value="O-ACETYLTRANSFERASE WECH"/>
    <property type="match status" value="1"/>
</dbReference>
<feature type="transmembrane region" description="Helical" evidence="7">
    <location>
        <begin position="21"/>
        <end position="40"/>
    </location>
</feature>
<dbReference type="InterPro" id="IPR002656">
    <property type="entry name" value="Acyl_transf_3_dom"/>
</dbReference>
<keyword evidence="6 7" id="KW-0472">Membrane</keyword>
<evidence type="ECO:0000256" key="4">
    <source>
        <dbReference type="ARBA" id="ARBA00022692"/>
    </source>
</evidence>
<comment type="caution">
    <text evidence="9">The sequence shown here is derived from an EMBL/GenBank/DDBJ whole genome shotgun (WGS) entry which is preliminary data.</text>
</comment>
<sequence length="410" mass="48091">MQSSAVSTKPKKRRHLYEVDFMRIFFIFGVLLNHTTTAFANRMTDATGWAHMTLVSTHLMLHFTRMGFMFMTGLVLTLSYYNRNDWPTFFKKRLAGSGWPYLLWNFFLLLAMMIFSDSHLANLSVFSQTYWDAIIHGDRFYLYYILITLQLYLLFPFIVKLFKALPKKHNWILGISFTIQLVLMFIIKYGLPHVDRSNWLWWFSNYGVNVFTYQFYFIFGTYAMLHYDDVTGWIQGHIKLIAPVTILLGLGTIPYYLSYNESFLGLDGGAAVSPHQPYMLVYDTMMIILVFWIGKAYAYWREHGIWPWLETFIKNGAIISFGIYLDQTLGLNVLSRFLTIVHAPDWVFFIALPVGYLFVIGFSFAVAWFCYKVPPFGIFIGRPQWHILKKNRVAAQQRAEKRRLQKAENG</sequence>
<evidence type="ECO:0000256" key="6">
    <source>
        <dbReference type="ARBA" id="ARBA00023136"/>
    </source>
</evidence>
<dbReference type="RefSeq" id="WP_082603117.1">
    <property type="nucleotide sequence ID" value="NZ_AZEE01000027.1"/>
</dbReference>
<dbReference type="PATRIC" id="fig|1423776.4.peg.526"/>